<name>A0A931DE10_9ACTN</name>
<evidence type="ECO:0000313" key="1">
    <source>
        <dbReference type="EMBL" id="MBG6087442.1"/>
    </source>
</evidence>
<dbReference type="Proteomes" id="UP000614047">
    <property type="component" value="Unassembled WGS sequence"/>
</dbReference>
<dbReference type="AlphaFoldDB" id="A0A931DE10"/>
<protein>
    <submittedName>
        <fullName evidence="1">Uncharacterized protein</fullName>
    </submittedName>
</protein>
<dbReference type="RefSeq" id="WP_197010301.1">
    <property type="nucleotide sequence ID" value="NZ_BAABES010000006.1"/>
</dbReference>
<dbReference type="EMBL" id="JADOUA010000001">
    <property type="protein sequence ID" value="MBG6087442.1"/>
    <property type="molecule type" value="Genomic_DNA"/>
</dbReference>
<sequence length="91" mass="9734">MSETPSMEDVLTGGGHKDATFRLAGTKVIVLTDDDGRTWLCRRDDGVAESATPMGRVEALEEFAAALAEVLAAGDVMPRHHARDACGRHRG</sequence>
<evidence type="ECO:0000313" key="2">
    <source>
        <dbReference type="Proteomes" id="UP000614047"/>
    </source>
</evidence>
<reference evidence="1" key="1">
    <citation type="submission" date="2020-11" db="EMBL/GenBank/DDBJ databases">
        <title>Sequencing the genomes of 1000 actinobacteria strains.</title>
        <authorList>
            <person name="Klenk H.-P."/>
        </authorList>
    </citation>
    <scope>NUCLEOTIDE SEQUENCE</scope>
    <source>
        <strain evidence="1">DSM 43175</strain>
    </source>
</reference>
<proteinExistence type="predicted"/>
<organism evidence="1 2">
    <name type="scientific">Actinomadura viridis</name>
    <dbReference type="NCBI Taxonomy" id="58110"/>
    <lineage>
        <taxon>Bacteria</taxon>
        <taxon>Bacillati</taxon>
        <taxon>Actinomycetota</taxon>
        <taxon>Actinomycetes</taxon>
        <taxon>Streptosporangiales</taxon>
        <taxon>Thermomonosporaceae</taxon>
        <taxon>Actinomadura</taxon>
    </lineage>
</organism>
<keyword evidence="2" id="KW-1185">Reference proteome</keyword>
<comment type="caution">
    <text evidence="1">The sequence shown here is derived from an EMBL/GenBank/DDBJ whole genome shotgun (WGS) entry which is preliminary data.</text>
</comment>
<gene>
    <name evidence="1" type="ORF">IW256_001555</name>
</gene>
<accession>A0A931DE10</accession>